<dbReference type="RefSeq" id="WP_067991322.1">
    <property type="nucleotide sequence ID" value="NZ_CP015596.1"/>
</dbReference>
<organism evidence="2 3">
    <name type="scientific">Mycobacterium adipatum</name>
    <dbReference type="NCBI Taxonomy" id="1682113"/>
    <lineage>
        <taxon>Bacteria</taxon>
        <taxon>Bacillati</taxon>
        <taxon>Actinomycetota</taxon>
        <taxon>Actinomycetes</taxon>
        <taxon>Mycobacteriales</taxon>
        <taxon>Mycobacteriaceae</taxon>
        <taxon>Mycobacterium</taxon>
    </lineage>
</organism>
<dbReference type="KEGG" id="madi:A7U43_03790"/>
<protein>
    <submittedName>
        <fullName evidence="2">Uncharacterized protein</fullName>
    </submittedName>
</protein>
<dbReference type="Proteomes" id="UP000077143">
    <property type="component" value="Chromosome"/>
</dbReference>
<proteinExistence type="predicted"/>
<gene>
    <name evidence="2" type="ORF">A7U43_03790</name>
</gene>
<keyword evidence="3" id="KW-1185">Reference proteome</keyword>
<keyword evidence="1" id="KW-1133">Transmembrane helix</keyword>
<feature type="transmembrane region" description="Helical" evidence="1">
    <location>
        <begin position="20"/>
        <end position="40"/>
    </location>
</feature>
<dbReference type="EMBL" id="CP015596">
    <property type="protein sequence ID" value="ANE78578.1"/>
    <property type="molecule type" value="Genomic_DNA"/>
</dbReference>
<evidence type="ECO:0000256" key="1">
    <source>
        <dbReference type="SAM" id="Phobius"/>
    </source>
</evidence>
<evidence type="ECO:0000313" key="2">
    <source>
        <dbReference type="EMBL" id="ANE78578.1"/>
    </source>
</evidence>
<keyword evidence="1" id="KW-0472">Membrane</keyword>
<sequence>MPDDLVDNLIGPTPYSSVWLWLAVALAGLTVCWYAGVFWWTAAGRTRGERALIGAARVALHRRRALRAMQTIQSAYRAGELTANRAGAALNEEVRRFLSAATGLRVEYMQVPDIATVAAGALAPAAPVLTDLADAQFNAASAVGIDAVSRAAQDLVREWT</sequence>
<accession>A0A172UHQ0</accession>
<dbReference type="AlphaFoldDB" id="A0A172UHQ0"/>
<keyword evidence="1" id="KW-0812">Transmembrane</keyword>
<dbReference type="OrthoDB" id="4639836at2"/>
<reference evidence="2 3" key="1">
    <citation type="submission" date="2016-05" db="EMBL/GenBank/DDBJ databases">
        <title>Complete genome sequence of a phthalic acid esters degrading Mycobacterium sp. YC-RL4.</title>
        <authorList>
            <person name="Ren L."/>
            <person name="Fan S."/>
            <person name="Ruth N."/>
            <person name="Jia Y."/>
            <person name="Wang J."/>
            <person name="Qiao C."/>
        </authorList>
    </citation>
    <scope>NUCLEOTIDE SEQUENCE [LARGE SCALE GENOMIC DNA]</scope>
    <source>
        <strain evidence="2 3">YC-RL4</strain>
    </source>
</reference>
<evidence type="ECO:0000313" key="3">
    <source>
        <dbReference type="Proteomes" id="UP000077143"/>
    </source>
</evidence>
<dbReference type="STRING" id="1682113.A7U43_03790"/>
<name>A0A172UHQ0_9MYCO</name>